<organism evidence="2">
    <name type="scientific">Alexandrium monilatum</name>
    <dbReference type="NCBI Taxonomy" id="311494"/>
    <lineage>
        <taxon>Eukaryota</taxon>
        <taxon>Sar</taxon>
        <taxon>Alveolata</taxon>
        <taxon>Dinophyceae</taxon>
        <taxon>Gonyaulacales</taxon>
        <taxon>Pyrocystaceae</taxon>
        <taxon>Alexandrium</taxon>
    </lineage>
</organism>
<name>A0A7S4VQN6_9DINO</name>
<evidence type="ECO:0000256" key="1">
    <source>
        <dbReference type="SAM" id="MobiDB-lite"/>
    </source>
</evidence>
<reference evidence="2" key="1">
    <citation type="submission" date="2021-01" db="EMBL/GenBank/DDBJ databases">
        <authorList>
            <person name="Corre E."/>
            <person name="Pelletier E."/>
            <person name="Niang G."/>
            <person name="Scheremetjew M."/>
            <person name="Finn R."/>
            <person name="Kale V."/>
            <person name="Holt S."/>
            <person name="Cochrane G."/>
            <person name="Meng A."/>
            <person name="Brown T."/>
            <person name="Cohen L."/>
        </authorList>
    </citation>
    <scope>NUCLEOTIDE SEQUENCE</scope>
    <source>
        <strain evidence="2">CCMP3105</strain>
    </source>
</reference>
<gene>
    <name evidence="2" type="ORF">AMON00008_LOCUS34663</name>
</gene>
<feature type="compositionally biased region" description="Pro residues" evidence="1">
    <location>
        <begin position="8"/>
        <end position="22"/>
    </location>
</feature>
<protein>
    <submittedName>
        <fullName evidence="2">Uncharacterized protein</fullName>
    </submittedName>
</protein>
<feature type="compositionally biased region" description="Low complexity" evidence="1">
    <location>
        <begin position="148"/>
        <end position="159"/>
    </location>
</feature>
<evidence type="ECO:0000313" key="2">
    <source>
        <dbReference type="EMBL" id="CAE4612761.1"/>
    </source>
</evidence>
<feature type="region of interest" description="Disordered" evidence="1">
    <location>
        <begin position="1"/>
        <end position="38"/>
    </location>
</feature>
<dbReference type="AlphaFoldDB" id="A0A7S4VQN6"/>
<accession>A0A7S4VQN6</accession>
<proteinExistence type="predicted"/>
<feature type="region of interest" description="Disordered" evidence="1">
    <location>
        <begin position="136"/>
        <end position="169"/>
    </location>
</feature>
<dbReference type="EMBL" id="HBNR01049593">
    <property type="protein sequence ID" value="CAE4612761.1"/>
    <property type="molecule type" value="Transcribed_RNA"/>
</dbReference>
<sequence>MFRRAGPPMRPPAPGQAAPRPPRNIHAAGAWPWHGPPSHAAMQHPAAMHACFPLSSPPELVRTLGDVRAGRPAHEAACAGTGRPEATRQHPRGWRLAMAQAPRPRCHAAPRPRPGFSAAAAAVAPRSCATGRRRALRSGSCHRPGPPGAAAVAASSGTTGHDGPAGTTQPLLPQAWPPWCCCHGRRQRHHRPRLACTPRLLLPRASLPSCCRRRGPTQLHYRPPAGTTQPLLPQTRPSWCCRHGRKQRHHGQ</sequence>